<dbReference type="PANTHER" id="PTHR43245">
    <property type="entry name" value="BIFUNCTIONAL POLYMYXIN RESISTANCE PROTEIN ARNA"/>
    <property type="match status" value="1"/>
</dbReference>
<dbReference type="Pfam" id="PF01370">
    <property type="entry name" value="Epimerase"/>
    <property type="match status" value="1"/>
</dbReference>
<evidence type="ECO:0000259" key="1">
    <source>
        <dbReference type="Pfam" id="PF01370"/>
    </source>
</evidence>
<accession>A0A7G3U7S6</accession>
<dbReference type="InterPro" id="IPR036291">
    <property type="entry name" value="NAD(P)-bd_dom_sf"/>
</dbReference>
<gene>
    <name evidence="2" type="ORF">STSU_003740</name>
</gene>
<reference evidence="2 3" key="1">
    <citation type="journal article" date="2012" name="J. Bacteriol.">
        <title>Draft genome of Streptomyces tsukubaensis NRRL 18488, the producer of the clinically important immunosuppressant tacrolimus (FK506).</title>
        <authorList>
            <person name="Barreiro C."/>
            <person name="Prieto C."/>
            <person name="Sola-Landa A."/>
            <person name="Solera E."/>
            <person name="Martinez-Castro M."/>
            <person name="Perez-Redondo R."/>
            <person name="Garcia-Estrada C."/>
            <person name="Aparicio J.F."/>
            <person name="Fernandez-Martinez L.T."/>
            <person name="Santos-Aberturas J."/>
            <person name="Salehi-Najafabadi Z."/>
            <person name="Rodriguez-Garcia A."/>
            <person name="Tauch A."/>
            <person name="Martin J.F."/>
        </authorList>
    </citation>
    <scope>NUCLEOTIDE SEQUENCE [LARGE SCALE GENOMIC DNA]</scope>
    <source>
        <strain evidence="3">DSM 42081 / NBRC 108919 / NRRL 18488 / 9993</strain>
    </source>
</reference>
<proteinExistence type="predicted"/>
<dbReference type="Gene3D" id="3.40.50.720">
    <property type="entry name" value="NAD(P)-binding Rossmann-like Domain"/>
    <property type="match status" value="1"/>
</dbReference>
<dbReference type="AlphaFoldDB" id="A0A7G3U7S6"/>
<evidence type="ECO:0000313" key="2">
    <source>
        <dbReference type="EMBL" id="QKM66407.1"/>
    </source>
</evidence>
<dbReference type="InterPro" id="IPR001509">
    <property type="entry name" value="Epimerase_deHydtase"/>
</dbReference>
<name>A0A7G3U7S6_STRT9</name>
<dbReference type="SUPFAM" id="SSF51735">
    <property type="entry name" value="NAD(P)-binding Rossmann-fold domains"/>
    <property type="match status" value="1"/>
</dbReference>
<dbReference type="RefSeq" id="WP_130584754.1">
    <property type="nucleotide sequence ID" value="NZ_CP029159.1"/>
</dbReference>
<protein>
    <submittedName>
        <fullName evidence="2">Reductase</fullName>
    </submittedName>
</protein>
<dbReference type="EMBL" id="CP029159">
    <property type="protein sequence ID" value="QKM66407.1"/>
    <property type="molecule type" value="Genomic_DNA"/>
</dbReference>
<dbReference type="Proteomes" id="UP000005940">
    <property type="component" value="Chromosome"/>
</dbReference>
<feature type="domain" description="NAD-dependent epimerase/dehydratase" evidence="1">
    <location>
        <begin position="4"/>
        <end position="67"/>
    </location>
</feature>
<dbReference type="InterPro" id="IPR050177">
    <property type="entry name" value="Lipid_A_modif_metabolic_enz"/>
</dbReference>
<evidence type="ECO:0000313" key="3">
    <source>
        <dbReference type="Proteomes" id="UP000005940"/>
    </source>
</evidence>
<keyword evidence="3" id="KW-1185">Reference proteome</keyword>
<sequence length="313" mass="33758">MQRICVIGGSRYFGILLVRRLQAAGHRVTLVNRGSTPPPPGVDHVVADRNDPAALEAALGSRTFDAVSDQFCYSPLQAAEAVRVFGGRTRRYVMTSTIEVYNPATTALPPVPEDTLLSEGTVNPVGRPVDPGLPWRDQEFLDAHYSEGKRQAEAVFTREAPFEFATVRVAHVLGGGAQDFTGRLAHYTDRIVRGEEIAVHARALPSSFVHHEEMADCLLWAATETDFTGPLNACSDGTLDVHGLTAAVTARTGRAPRFRTVAEGEEASPYSFDRHYAMSNARAADLGFRFSPVGDWLPSAVDEALAAATLPAG</sequence>
<organism evidence="2 3">
    <name type="scientific">Streptomyces tsukubensis (strain DSM 42081 / NBRC 108919 / NRRL 18488 / 9993)</name>
    <dbReference type="NCBI Taxonomy" id="1114943"/>
    <lineage>
        <taxon>Bacteria</taxon>
        <taxon>Bacillati</taxon>
        <taxon>Actinomycetota</taxon>
        <taxon>Actinomycetes</taxon>
        <taxon>Kitasatosporales</taxon>
        <taxon>Streptomycetaceae</taxon>
        <taxon>Streptomyces</taxon>
    </lineage>
</organism>